<dbReference type="Proteomes" id="UP000001312">
    <property type="component" value="Unassembled WGS sequence"/>
</dbReference>
<dbReference type="OMA" id="EIASYWV"/>
<sequence length="103" mass="11684">MASTQYMGQKNPETYLSSTPADVRKYLTALLVQNHGISIEEAKEVAACWIYGRGSEFYQYDLETFKNLFGNEIGMLFYLYSRGITPGGKLYGIWRFLGACCVQ</sequence>
<proteinExistence type="predicted"/>
<evidence type="ECO:0000313" key="1">
    <source>
        <dbReference type="EMBL" id="EDO04384.1"/>
    </source>
</evidence>
<dbReference type="AlphaFoldDB" id="A7ENG8"/>
<organism evidence="1 2">
    <name type="scientific">Sclerotinia sclerotiorum (strain ATCC 18683 / 1980 / Ss-1)</name>
    <name type="common">White mold</name>
    <name type="synonym">Whetzelinia sclerotiorum</name>
    <dbReference type="NCBI Taxonomy" id="665079"/>
    <lineage>
        <taxon>Eukaryota</taxon>
        <taxon>Fungi</taxon>
        <taxon>Dikarya</taxon>
        <taxon>Ascomycota</taxon>
        <taxon>Pezizomycotina</taxon>
        <taxon>Leotiomycetes</taxon>
        <taxon>Helotiales</taxon>
        <taxon>Sclerotiniaceae</taxon>
        <taxon>Sclerotinia</taxon>
    </lineage>
</organism>
<dbReference type="InParanoid" id="A7ENG8"/>
<dbReference type="RefSeq" id="XP_001592626.1">
    <property type="nucleotide sequence ID" value="XM_001592576.1"/>
</dbReference>
<dbReference type="GeneID" id="5488810"/>
<dbReference type="EMBL" id="CH476628">
    <property type="protein sequence ID" value="EDO04384.1"/>
    <property type="molecule type" value="Genomic_DNA"/>
</dbReference>
<name>A7ENG8_SCLS1</name>
<evidence type="ECO:0000313" key="2">
    <source>
        <dbReference type="Proteomes" id="UP000001312"/>
    </source>
</evidence>
<gene>
    <name evidence="1" type="ORF">SS1G_06867</name>
</gene>
<dbReference type="KEGG" id="ssl:SS1G_06867"/>
<keyword evidence="2" id="KW-1185">Reference proteome</keyword>
<accession>A7ENG8</accession>
<protein>
    <submittedName>
        <fullName evidence="1">Uncharacterized protein</fullName>
    </submittedName>
</protein>
<reference evidence="2" key="1">
    <citation type="journal article" date="2011" name="PLoS Genet.">
        <title>Genomic analysis of the necrotrophic fungal pathogens Sclerotinia sclerotiorum and Botrytis cinerea.</title>
        <authorList>
            <person name="Amselem J."/>
            <person name="Cuomo C.A."/>
            <person name="van Kan J.A."/>
            <person name="Viaud M."/>
            <person name="Benito E.P."/>
            <person name="Couloux A."/>
            <person name="Coutinho P.M."/>
            <person name="de Vries R.P."/>
            <person name="Dyer P.S."/>
            <person name="Fillinger S."/>
            <person name="Fournier E."/>
            <person name="Gout L."/>
            <person name="Hahn M."/>
            <person name="Kohn L."/>
            <person name="Lapalu N."/>
            <person name="Plummer K.M."/>
            <person name="Pradier J.M."/>
            <person name="Quevillon E."/>
            <person name="Sharon A."/>
            <person name="Simon A."/>
            <person name="ten Have A."/>
            <person name="Tudzynski B."/>
            <person name="Tudzynski P."/>
            <person name="Wincker P."/>
            <person name="Andrew M."/>
            <person name="Anthouard V."/>
            <person name="Beever R.E."/>
            <person name="Beffa R."/>
            <person name="Benoit I."/>
            <person name="Bouzid O."/>
            <person name="Brault B."/>
            <person name="Chen Z."/>
            <person name="Choquer M."/>
            <person name="Collemare J."/>
            <person name="Cotton P."/>
            <person name="Danchin E.G."/>
            <person name="Da Silva C."/>
            <person name="Gautier A."/>
            <person name="Giraud C."/>
            <person name="Giraud T."/>
            <person name="Gonzalez C."/>
            <person name="Grossetete S."/>
            <person name="Guldener U."/>
            <person name="Henrissat B."/>
            <person name="Howlett B.J."/>
            <person name="Kodira C."/>
            <person name="Kretschmer M."/>
            <person name="Lappartient A."/>
            <person name="Leroch M."/>
            <person name="Levis C."/>
            <person name="Mauceli E."/>
            <person name="Neuveglise C."/>
            <person name="Oeser B."/>
            <person name="Pearson M."/>
            <person name="Poulain J."/>
            <person name="Poussereau N."/>
            <person name="Quesneville H."/>
            <person name="Rascle C."/>
            <person name="Schumacher J."/>
            <person name="Segurens B."/>
            <person name="Sexton A."/>
            <person name="Silva E."/>
            <person name="Sirven C."/>
            <person name="Soanes D.M."/>
            <person name="Talbot N.J."/>
            <person name="Templeton M."/>
            <person name="Yandava C."/>
            <person name="Yarden O."/>
            <person name="Zeng Q."/>
            <person name="Rollins J.A."/>
            <person name="Lebrun M.H."/>
            <person name="Dickman M."/>
        </authorList>
    </citation>
    <scope>NUCLEOTIDE SEQUENCE [LARGE SCALE GENOMIC DNA]</scope>
    <source>
        <strain evidence="2">ATCC 18683 / 1980 / Ss-1</strain>
    </source>
</reference>